<dbReference type="PANTHER" id="PTHR10877:SF194">
    <property type="entry name" value="LOCATION OF VULVA DEFECTIVE 1"/>
    <property type="match status" value="1"/>
</dbReference>
<accession>A0A7S1T2N5</accession>
<evidence type="ECO:0000256" key="5">
    <source>
        <dbReference type="SAM" id="Phobius"/>
    </source>
</evidence>
<dbReference type="SUPFAM" id="SSF81324">
    <property type="entry name" value="Voltage-gated potassium channels"/>
    <property type="match status" value="1"/>
</dbReference>
<comment type="subcellular location">
    <subcellularLocation>
        <location evidence="1">Membrane</location>
        <topology evidence="1">Multi-pass membrane protein</topology>
    </subcellularLocation>
</comment>
<dbReference type="Pfam" id="PF08016">
    <property type="entry name" value="PKD_channel"/>
    <property type="match status" value="1"/>
</dbReference>
<evidence type="ECO:0000313" key="7">
    <source>
        <dbReference type="EMBL" id="CAD9216285.1"/>
    </source>
</evidence>
<evidence type="ECO:0000256" key="2">
    <source>
        <dbReference type="ARBA" id="ARBA00022692"/>
    </source>
</evidence>
<evidence type="ECO:0000256" key="3">
    <source>
        <dbReference type="ARBA" id="ARBA00022989"/>
    </source>
</evidence>
<evidence type="ECO:0000256" key="4">
    <source>
        <dbReference type="ARBA" id="ARBA00023136"/>
    </source>
</evidence>
<dbReference type="InterPro" id="IPR013122">
    <property type="entry name" value="PKD1_2_channel"/>
</dbReference>
<name>A0A7S1T2N5_9CHLO</name>
<dbReference type="AlphaFoldDB" id="A0A7S1T2N5"/>
<dbReference type="GO" id="GO:0005262">
    <property type="term" value="F:calcium channel activity"/>
    <property type="evidence" value="ECO:0007669"/>
    <property type="project" value="TreeGrafter"/>
</dbReference>
<protein>
    <recommendedName>
        <fullName evidence="6">Polycystin cation channel PKD1/PKD2 domain-containing protein</fullName>
    </recommendedName>
</protein>
<organism evidence="7">
    <name type="scientific">Tetraselmis chuii</name>
    <dbReference type="NCBI Taxonomy" id="63592"/>
    <lineage>
        <taxon>Eukaryota</taxon>
        <taxon>Viridiplantae</taxon>
        <taxon>Chlorophyta</taxon>
        <taxon>core chlorophytes</taxon>
        <taxon>Chlorodendrophyceae</taxon>
        <taxon>Chlorodendrales</taxon>
        <taxon>Chlorodendraceae</taxon>
        <taxon>Tetraselmis</taxon>
    </lineage>
</organism>
<feature type="transmembrane region" description="Helical" evidence="5">
    <location>
        <begin position="131"/>
        <end position="151"/>
    </location>
</feature>
<feature type="transmembrane region" description="Helical" evidence="5">
    <location>
        <begin position="94"/>
        <end position="111"/>
    </location>
</feature>
<feature type="domain" description="Polycystin cation channel PKD1/PKD2" evidence="6">
    <location>
        <begin position="88"/>
        <end position="217"/>
    </location>
</feature>
<gene>
    <name evidence="7" type="ORF">TCHU04912_LOCUS18525</name>
</gene>
<dbReference type="PANTHER" id="PTHR10877">
    <property type="entry name" value="POLYCYSTIN FAMILY MEMBER"/>
    <property type="match status" value="1"/>
</dbReference>
<proteinExistence type="predicted"/>
<evidence type="ECO:0000259" key="6">
    <source>
        <dbReference type="Pfam" id="PF08016"/>
    </source>
</evidence>
<dbReference type="InterPro" id="IPR051223">
    <property type="entry name" value="Polycystin"/>
</dbReference>
<feature type="transmembrane region" description="Helical" evidence="5">
    <location>
        <begin position="186"/>
        <end position="212"/>
    </location>
</feature>
<evidence type="ECO:0000256" key="1">
    <source>
        <dbReference type="ARBA" id="ARBA00004141"/>
    </source>
</evidence>
<keyword evidence="2 5" id="KW-0812">Transmembrane</keyword>
<keyword evidence="3 5" id="KW-1133">Transmembrane helix</keyword>
<dbReference type="GO" id="GO:0016020">
    <property type="term" value="C:membrane"/>
    <property type="evidence" value="ECO:0007669"/>
    <property type="project" value="UniProtKB-SubCell"/>
</dbReference>
<sequence>MRAPLNENKPRAYSSDTTQPDVVDAVAFVAATLYLIQEMIRRGSQNDTLRTIFTNLAGLEWGNGEVSFSDKLEAFLDYATEAQDLMQEEKRRNMITFCVLLLCAFRLIMFMRMHPHLGTITSTFGTVGVQLLNFLCSFGTIFIFMAVTAHVQFGSYVEQYSTIPKALLAQFVVLLTVDLPDFGSDVFMSIYVVGYVLLCVMFMLNFFLAIIVEGYTKALGNALESIVARPVTVDTWCVMRDSWRWWRHRSRWPSKIRILNILQQNFPDVFMNGFQQADGHVRGQLISRQALRDMFSASGWQQKGSQLWKGPQRGANVTTTLRRMMTFRGRGDEELRAAADGMFDLYSEGFRGKMLLAYM</sequence>
<keyword evidence="4 5" id="KW-0472">Membrane</keyword>
<dbReference type="EMBL" id="HBGG01035408">
    <property type="protein sequence ID" value="CAD9216285.1"/>
    <property type="molecule type" value="Transcribed_RNA"/>
</dbReference>
<dbReference type="GO" id="GO:0050982">
    <property type="term" value="P:detection of mechanical stimulus"/>
    <property type="evidence" value="ECO:0007669"/>
    <property type="project" value="TreeGrafter"/>
</dbReference>
<reference evidence="7" key="1">
    <citation type="submission" date="2021-01" db="EMBL/GenBank/DDBJ databases">
        <authorList>
            <person name="Corre E."/>
            <person name="Pelletier E."/>
            <person name="Niang G."/>
            <person name="Scheremetjew M."/>
            <person name="Finn R."/>
            <person name="Kale V."/>
            <person name="Holt S."/>
            <person name="Cochrane G."/>
            <person name="Meng A."/>
            <person name="Brown T."/>
            <person name="Cohen L."/>
        </authorList>
    </citation>
    <scope>NUCLEOTIDE SEQUENCE</scope>
    <source>
        <strain evidence="7">PLY429</strain>
    </source>
</reference>